<accession>A0A3Q9BUT9</accession>
<dbReference type="AlphaFoldDB" id="A0A3Q9BUT9"/>
<evidence type="ECO:0000256" key="1">
    <source>
        <dbReference type="SAM" id="MobiDB-lite"/>
    </source>
</evidence>
<dbReference type="SUPFAM" id="SSF160631">
    <property type="entry name" value="SMI1/KNR4-like"/>
    <property type="match status" value="1"/>
</dbReference>
<dbReference type="EMBL" id="CP034463">
    <property type="protein sequence ID" value="AZP14908.1"/>
    <property type="molecule type" value="Genomic_DNA"/>
</dbReference>
<gene>
    <name evidence="2" type="ORF">EJC51_01325</name>
</gene>
<organism evidence="2 3">
    <name type="scientific">Streptomyces aquilus</name>
    <dbReference type="NCBI Taxonomy" id="2548456"/>
    <lineage>
        <taxon>Bacteria</taxon>
        <taxon>Bacillati</taxon>
        <taxon>Actinomycetota</taxon>
        <taxon>Actinomycetes</taxon>
        <taxon>Kitasatosporales</taxon>
        <taxon>Streptomycetaceae</taxon>
        <taxon>Streptomyces</taxon>
    </lineage>
</organism>
<evidence type="ECO:0008006" key="4">
    <source>
        <dbReference type="Google" id="ProtNLM"/>
    </source>
</evidence>
<dbReference type="InterPro" id="IPR037883">
    <property type="entry name" value="Knr4/Smi1-like_sf"/>
</dbReference>
<dbReference type="KEGG" id="saqu:EJC51_01325"/>
<name>A0A3Q9BUT9_9ACTN</name>
<feature type="compositionally biased region" description="Basic and acidic residues" evidence="1">
    <location>
        <begin position="8"/>
        <end position="21"/>
    </location>
</feature>
<protein>
    <recommendedName>
        <fullName evidence="4">SMI1/KNR4 family protein</fullName>
    </recommendedName>
</protein>
<evidence type="ECO:0000313" key="3">
    <source>
        <dbReference type="Proteomes" id="UP000280197"/>
    </source>
</evidence>
<dbReference type="RefSeq" id="WP_126269295.1">
    <property type="nucleotide sequence ID" value="NZ_CP034463.1"/>
</dbReference>
<reference evidence="2 3" key="1">
    <citation type="submission" date="2018-12" db="EMBL/GenBank/DDBJ databases">
        <authorList>
            <person name="Li K."/>
        </authorList>
    </citation>
    <scope>NUCLEOTIDE SEQUENCE [LARGE SCALE GENOMIC DNA]</scope>
    <source>
        <strain evidence="3">CR22</strain>
    </source>
</reference>
<evidence type="ECO:0000313" key="2">
    <source>
        <dbReference type="EMBL" id="AZP14908.1"/>
    </source>
</evidence>
<proteinExistence type="predicted"/>
<keyword evidence="3" id="KW-1185">Reference proteome</keyword>
<sequence length="255" mass="27915">MTSNDHAAPLHREPSPKTRQEADDDALIKAVRARAWDPGLRFDRADVPVAWIIERCGKPRLERIRGDIVSYGSDGTVELKAETEEVRDYYADAARGPLFPPISLSDVEKAEDRIGRRLPELLRRLYTEVANGGFGPDGGLACLTDGNRAPGHVRDWPCAASVHERNRSEGMPPSWLLLAYGGCTMEWHVSLSAVDNPVLLYDADGCPFGEDPHDGLRHATASLRKWLWTWADGGDVWDETDGVAPAGSGPIPAGN</sequence>
<dbReference type="Proteomes" id="UP000280197">
    <property type="component" value="Chromosome"/>
</dbReference>
<feature type="region of interest" description="Disordered" evidence="1">
    <location>
        <begin position="1"/>
        <end position="23"/>
    </location>
</feature>